<keyword evidence="2" id="KW-0472">Membrane</keyword>
<dbReference type="SMR" id="A0A0H4PLD3"/>
<organism evidence="4 5">
    <name type="scientific">Rattus norvegicus polyomavirus 1</name>
    <dbReference type="NCBI Taxonomy" id="1679933"/>
    <lineage>
        <taxon>Viruses</taxon>
        <taxon>Monodnaviria</taxon>
        <taxon>Shotokuvirae</taxon>
        <taxon>Cossaviricota</taxon>
        <taxon>Papovaviricetes</taxon>
        <taxon>Sepolyvirales</taxon>
        <taxon>Polyomaviridae</taxon>
        <taxon>Alphapolyomavirus</taxon>
        <taxon>Alphapolyomavirus ranorvegicus</taxon>
    </lineage>
</organism>
<dbReference type="OrthoDB" id="14669at10239"/>
<name>A0A0H4PLD3_9POLY</name>
<dbReference type="EMBL" id="KR075943">
    <property type="protein sequence ID" value="AKP56091.1"/>
    <property type="molecule type" value="Genomic_DNA"/>
</dbReference>
<keyword evidence="2" id="KW-0812">Transmembrane</keyword>
<evidence type="ECO:0000259" key="3">
    <source>
        <dbReference type="Pfam" id="PF02380"/>
    </source>
</evidence>
<dbReference type="Gene3D" id="1.20.120.1860">
    <property type="entry name" value="Small t-antigen, unique domain"/>
    <property type="match status" value="1"/>
</dbReference>
<feature type="transmembrane region" description="Helical" evidence="2">
    <location>
        <begin position="384"/>
        <end position="408"/>
    </location>
</feature>
<dbReference type="InterPro" id="IPR003354">
    <property type="entry name" value="Papo_T_antigen"/>
</dbReference>
<evidence type="ECO:0000256" key="1">
    <source>
        <dbReference type="SAM" id="MobiDB-lite"/>
    </source>
</evidence>
<dbReference type="InterPro" id="IPR036092">
    <property type="entry name" value="Papo_T_antigensf"/>
</dbReference>
<dbReference type="Proteomes" id="UP000119007">
    <property type="component" value="Segment"/>
</dbReference>
<evidence type="ECO:0000313" key="5">
    <source>
        <dbReference type="Proteomes" id="UP000119007"/>
    </source>
</evidence>
<accession>A0A0H4PLD3</accession>
<feature type="region of interest" description="Disordered" evidence="1">
    <location>
        <begin position="211"/>
        <end position="239"/>
    </location>
</feature>
<dbReference type="SUPFAM" id="SSF46565">
    <property type="entry name" value="Chaperone J-domain"/>
    <property type="match status" value="1"/>
</dbReference>
<dbReference type="Pfam" id="PF02380">
    <property type="entry name" value="Papo_T_antigen"/>
    <property type="match status" value="1"/>
</dbReference>
<dbReference type="RefSeq" id="YP_009158867.1">
    <property type="nucleotide sequence ID" value="NC_027531.1"/>
</dbReference>
<dbReference type="SUPFAM" id="SSF161240">
    <property type="entry name" value="T-antigen specific domain-like"/>
    <property type="match status" value="1"/>
</dbReference>
<feature type="domain" description="Small/middle T-antigen" evidence="3">
    <location>
        <begin position="90"/>
        <end position="182"/>
    </location>
</feature>
<keyword evidence="5" id="KW-1185">Reference proteome</keyword>
<evidence type="ECO:0000313" key="4">
    <source>
        <dbReference type="EMBL" id="AKP56091.1"/>
    </source>
</evidence>
<dbReference type="GeneID" id="25067756"/>
<protein>
    <submittedName>
        <fullName evidence="4">Middle T antigen</fullName>
    </submittedName>
</protein>
<evidence type="ECO:0000256" key="2">
    <source>
        <dbReference type="SAM" id="Phobius"/>
    </source>
</evidence>
<gene>
    <name evidence="4" type="primary">MTAg</name>
</gene>
<dbReference type="Gene3D" id="1.10.287.110">
    <property type="entry name" value="DnaJ domain"/>
    <property type="match status" value="1"/>
</dbReference>
<dbReference type="KEGG" id="vg:25067756"/>
<keyword evidence="2" id="KW-1133">Transmembrane helix</keyword>
<sequence>MDKILTKEEKSQLLALLDLDGQYWGDFGRMQKAYHAQSLKFHPDKGGDPLLMQLLNTLWTKLKHGLHQVRLNLGGHEVRRLPEGDWWLSTRQTFGGNYSRRLCRMPITCLQNKACSTCNCILCTLRRQHRGLKKACLAPCLVLGECYCLDCFSLWFGLPINNFIVVLYAEFLGDIPVDWLDIDVHQIYNPAVGKMLIPLPADSLLSSSTIPRLDTTGHSPTGQQASVKIRRSGGRSFSRSGRETSIAVRSWDHHPRMIPLPPPPLFLYPLAHQDLQEHPPDPGPVPPSSPHHQAESVYMQMDRSTMEESSYAEINHQHQEEPIYQEMEGEEPIYQNLISPIYLQILPEAPSPPLVRITTPQRNWRLMPVRENSSHPRPPQRNRLLIGILLMICLLCLGALCLMLYTLIRHKIVS</sequence>
<dbReference type="InterPro" id="IPR036869">
    <property type="entry name" value="J_dom_sf"/>
</dbReference>
<feature type="region of interest" description="Disordered" evidence="1">
    <location>
        <begin position="274"/>
        <end position="294"/>
    </location>
</feature>
<feature type="compositionally biased region" description="Polar residues" evidence="1">
    <location>
        <begin position="211"/>
        <end position="226"/>
    </location>
</feature>
<reference evidence="4 5" key="1">
    <citation type="journal article" date="2015" name="Genome Announc.">
        <title>Genome Sequences of a Rat Polyomavirus Related to Murine Polyomavirus, Rattus norvegicus Polyomavirus 1.</title>
        <authorList>
            <person name="Ehlers B."/>
            <person name="Richter D."/>
            <person name="Matuschka F.R."/>
            <person name="Ulrich R.G."/>
        </authorList>
    </citation>
    <scope>NUCLEOTIDE SEQUENCE [LARGE SCALE GENOMIC DNA]</scope>
    <source>
        <strain evidence="4">3690</strain>
    </source>
</reference>
<proteinExistence type="predicted"/>